<evidence type="ECO:0000313" key="1">
    <source>
        <dbReference type="EMBL" id="GBM57410.1"/>
    </source>
</evidence>
<proteinExistence type="predicted"/>
<sequence>MTQKAILKKERKKKCDDIDRLVELMKVKLNSNLSKREKIQVLAIVPQSWSRKRVATEFNVIEYMAQKARKLALENRILAITGSRIVNNIYQEVKETAKFFYEDDEYSMMMPGAKDRVSVKKNEYKQKRLLSCNLKDKFGS</sequence>
<dbReference type="PANTHER" id="PTHR46601:SF1">
    <property type="entry name" value="ADF-H DOMAIN-CONTAINING PROTEIN"/>
    <property type="match status" value="1"/>
</dbReference>
<organism evidence="1 2">
    <name type="scientific">Araneus ventricosus</name>
    <name type="common">Orbweaver spider</name>
    <name type="synonym">Epeira ventricosa</name>
    <dbReference type="NCBI Taxonomy" id="182803"/>
    <lineage>
        <taxon>Eukaryota</taxon>
        <taxon>Metazoa</taxon>
        <taxon>Ecdysozoa</taxon>
        <taxon>Arthropoda</taxon>
        <taxon>Chelicerata</taxon>
        <taxon>Arachnida</taxon>
        <taxon>Araneae</taxon>
        <taxon>Araneomorphae</taxon>
        <taxon>Entelegynae</taxon>
        <taxon>Araneoidea</taxon>
        <taxon>Araneidae</taxon>
        <taxon>Araneus</taxon>
    </lineage>
</organism>
<dbReference type="Proteomes" id="UP000499080">
    <property type="component" value="Unassembled WGS sequence"/>
</dbReference>
<reference evidence="1 2" key="1">
    <citation type="journal article" date="2019" name="Sci. Rep.">
        <title>Orb-weaving spider Araneus ventricosus genome elucidates the spidroin gene catalogue.</title>
        <authorList>
            <person name="Kono N."/>
            <person name="Nakamura H."/>
            <person name="Ohtoshi R."/>
            <person name="Moran D.A.P."/>
            <person name="Shinohara A."/>
            <person name="Yoshida Y."/>
            <person name="Fujiwara M."/>
            <person name="Mori M."/>
            <person name="Tomita M."/>
            <person name="Arakawa K."/>
        </authorList>
    </citation>
    <scope>NUCLEOTIDE SEQUENCE [LARGE SCALE GENOMIC DNA]</scope>
</reference>
<dbReference type="EMBL" id="BGPR01001592">
    <property type="protein sequence ID" value="GBM57410.1"/>
    <property type="molecule type" value="Genomic_DNA"/>
</dbReference>
<dbReference type="OrthoDB" id="7700952at2759"/>
<keyword evidence="2" id="KW-1185">Reference proteome</keyword>
<evidence type="ECO:0000313" key="2">
    <source>
        <dbReference type="Proteomes" id="UP000499080"/>
    </source>
</evidence>
<dbReference type="PANTHER" id="PTHR46601">
    <property type="entry name" value="ULP_PROTEASE DOMAIN-CONTAINING PROTEIN"/>
    <property type="match status" value="1"/>
</dbReference>
<gene>
    <name evidence="1" type="ORF">AVEN_257075_1</name>
</gene>
<name>A0A4Y2GUG1_ARAVE</name>
<protein>
    <submittedName>
        <fullName evidence="1">Uncharacterized protein</fullName>
    </submittedName>
</protein>
<accession>A0A4Y2GUG1</accession>
<comment type="caution">
    <text evidence="1">The sequence shown here is derived from an EMBL/GenBank/DDBJ whole genome shotgun (WGS) entry which is preliminary data.</text>
</comment>
<dbReference type="AlphaFoldDB" id="A0A4Y2GUG1"/>